<feature type="compositionally biased region" description="Basic and acidic residues" evidence="1">
    <location>
        <begin position="1"/>
        <end position="22"/>
    </location>
</feature>
<protein>
    <submittedName>
        <fullName evidence="3">Class I SAM-dependent methyltransferase</fullName>
    </submittedName>
</protein>
<dbReference type="Pfam" id="PF13649">
    <property type="entry name" value="Methyltransf_25"/>
    <property type="match status" value="1"/>
</dbReference>
<evidence type="ECO:0000256" key="1">
    <source>
        <dbReference type="SAM" id="MobiDB-lite"/>
    </source>
</evidence>
<evidence type="ECO:0000313" key="4">
    <source>
        <dbReference type="Proteomes" id="UP001321047"/>
    </source>
</evidence>
<evidence type="ECO:0000259" key="2">
    <source>
        <dbReference type="Pfam" id="PF13649"/>
    </source>
</evidence>
<dbReference type="SUPFAM" id="SSF53335">
    <property type="entry name" value="S-adenosyl-L-methionine-dependent methyltransferases"/>
    <property type="match status" value="1"/>
</dbReference>
<reference evidence="3 4" key="1">
    <citation type="submission" date="2022-09" db="EMBL/GenBank/DDBJ databases">
        <title>Enrichment on poylsaccharides allowed isolation of novel metabolic and taxonomic groups of Haloarchaea.</title>
        <authorList>
            <person name="Sorokin D.Y."/>
            <person name="Elcheninov A.G."/>
            <person name="Khizhniak T.V."/>
            <person name="Kolganova T.V."/>
            <person name="Kublanov I.V."/>
        </authorList>
    </citation>
    <scope>NUCLEOTIDE SEQUENCE [LARGE SCALE GENOMIC DNA]</scope>
    <source>
        <strain evidence="3 4">AArc-curdl1</strain>
    </source>
</reference>
<dbReference type="Proteomes" id="UP001321047">
    <property type="component" value="Unassembled WGS sequence"/>
</dbReference>
<dbReference type="PANTHER" id="PTHR43591">
    <property type="entry name" value="METHYLTRANSFERASE"/>
    <property type="match status" value="1"/>
</dbReference>
<keyword evidence="4" id="KW-1185">Reference proteome</keyword>
<dbReference type="Gene3D" id="3.40.50.150">
    <property type="entry name" value="Vaccinia Virus protein VP39"/>
    <property type="match status" value="1"/>
</dbReference>
<organism evidence="3 4">
    <name type="scientific">Natronosalvus hydrolyticus</name>
    <dbReference type="NCBI Taxonomy" id="2979988"/>
    <lineage>
        <taxon>Archaea</taxon>
        <taxon>Methanobacteriati</taxon>
        <taxon>Methanobacteriota</taxon>
        <taxon>Stenosarchaea group</taxon>
        <taxon>Halobacteria</taxon>
        <taxon>Halobacteriales</taxon>
        <taxon>Natrialbaceae</taxon>
        <taxon>Natronosalvus</taxon>
    </lineage>
</organism>
<feature type="region of interest" description="Disordered" evidence="1">
    <location>
        <begin position="1"/>
        <end position="26"/>
    </location>
</feature>
<gene>
    <name evidence="3" type="ORF">OB919_09620</name>
</gene>
<dbReference type="InterPro" id="IPR041698">
    <property type="entry name" value="Methyltransf_25"/>
</dbReference>
<name>A0AAP2Z801_9EURY</name>
<dbReference type="EMBL" id="JAOPJZ010000006">
    <property type="protein sequence ID" value="MCU4752241.1"/>
    <property type="molecule type" value="Genomic_DNA"/>
</dbReference>
<accession>A0AAP2Z801</accession>
<keyword evidence="3" id="KW-0808">Transferase</keyword>
<dbReference type="RefSeq" id="WP_342808583.1">
    <property type="nucleotide sequence ID" value="NZ_JAOPJZ010000006.1"/>
</dbReference>
<dbReference type="PANTHER" id="PTHR43591:SF108">
    <property type="entry name" value="S-ADENOSYL-L-METHIONINE-DEPENDENT METHYLTRANSFERASE"/>
    <property type="match status" value="1"/>
</dbReference>
<feature type="domain" description="Methyltransferase" evidence="2">
    <location>
        <begin position="41"/>
        <end position="131"/>
    </location>
</feature>
<dbReference type="CDD" id="cd02440">
    <property type="entry name" value="AdoMet_MTases"/>
    <property type="match status" value="1"/>
</dbReference>
<feature type="region of interest" description="Disordered" evidence="1">
    <location>
        <begin position="142"/>
        <end position="163"/>
    </location>
</feature>
<dbReference type="GO" id="GO:0008168">
    <property type="term" value="F:methyltransferase activity"/>
    <property type="evidence" value="ECO:0007669"/>
    <property type="project" value="UniProtKB-KW"/>
</dbReference>
<sequence>MTADERQRWESRYERTAFRSPEDPSPILGATLDSVEPGRALDIATGLGRNARLLAHHGWTVDAIDISRTALERARSRSAREEGSDSSSINWILADVDTYCFRPWRYDLITISFFDARARLDSILEALAPGGVLVYEHYLHSSDDGRDCDSSDTDRKSGPSDQYRFAPNELLEACSPLRIRFYDERPIRGERRVVLVGERPESSKS</sequence>
<feature type="compositionally biased region" description="Basic and acidic residues" evidence="1">
    <location>
        <begin position="142"/>
        <end position="158"/>
    </location>
</feature>
<evidence type="ECO:0000313" key="3">
    <source>
        <dbReference type="EMBL" id="MCU4752241.1"/>
    </source>
</evidence>
<dbReference type="AlphaFoldDB" id="A0AAP2Z801"/>
<comment type="caution">
    <text evidence="3">The sequence shown here is derived from an EMBL/GenBank/DDBJ whole genome shotgun (WGS) entry which is preliminary data.</text>
</comment>
<proteinExistence type="predicted"/>
<dbReference type="InterPro" id="IPR029063">
    <property type="entry name" value="SAM-dependent_MTases_sf"/>
</dbReference>
<dbReference type="GO" id="GO:0032259">
    <property type="term" value="P:methylation"/>
    <property type="evidence" value="ECO:0007669"/>
    <property type="project" value="UniProtKB-KW"/>
</dbReference>
<keyword evidence="3" id="KW-0489">Methyltransferase</keyword>